<dbReference type="EMBL" id="JBBPHU010000003">
    <property type="protein sequence ID" value="KAK7520610.1"/>
    <property type="molecule type" value="Genomic_DNA"/>
</dbReference>
<proteinExistence type="inferred from homology"/>
<dbReference type="Gene3D" id="3.30.110.10">
    <property type="entry name" value="Translation initiation factor 3 (IF-3), C-terminal domain"/>
    <property type="match status" value="1"/>
</dbReference>
<feature type="region of interest" description="Disordered" evidence="4">
    <location>
        <begin position="262"/>
        <end position="294"/>
    </location>
</feature>
<evidence type="ECO:0000256" key="3">
    <source>
        <dbReference type="ARBA" id="ARBA00022917"/>
    </source>
</evidence>
<dbReference type="PANTHER" id="PTHR10938:SF0">
    <property type="entry name" value="TRANSLATION INITIATION FACTOR IF-3, MITOCHONDRIAL"/>
    <property type="match status" value="1"/>
</dbReference>
<evidence type="ECO:0000313" key="6">
    <source>
        <dbReference type="Proteomes" id="UP001363622"/>
    </source>
</evidence>
<evidence type="ECO:0000256" key="4">
    <source>
        <dbReference type="SAM" id="MobiDB-lite"/>
    </source>
</evidence>
<comment type="caution">
    <text evidence="5">The sequence shown here is derived from an EMBL/GenBank/DDBJ whole genome shotgun (WGS) entry which is preliminary data.</text>
</comment>
<evidence type="ECO:0008006" key="7">
    <source>
        <dbReference type="Google" id="ProtNLM"/>
    </source>
</evidence>
<keyword evidence="6" id="KW-1185">Reference proteome</keyword>
<name>A0ABR1KUC1_9PEZI</name>
<sequence length="294" mass="33249">MAAPRRLLLPAQALARVLVQPSLNPARSNVAVKLQTPIALPFTQVRTAARTSLAKKNDKEPRGSRFVVDEQIGSLYINLVQEDGTFVPQQRLRDVLKDMDRIDNFLLQVAPPQSGHEHPYPICRVITKEELREIEKEKIKKKKTLEDLTKVVEITWSIAKHDLDTQMKRLVQFLEQGLRVEISLGPKKRGRTATPEEIDAVFNRVKETATSVPGVKPYAQPEGELGRVFSMYYSKPKQLLADEQAKQKEEAEAAAAAAAAQKALEEETSQKPKKVSKYRIKEERRRQGERLVNA</sequence>
<gene>
    <name evidence="5" type="ORF">IWZ03DRAFT_413339</name>
</gene>
<comment type="similarity">
    <text evidence="1">Belongs to the IF-3 family.</text>
</comment>
<keyword evidence="3" id="KW-0648">Protein biosynthesis</keyword>
<reference evidence="5 6" key="1">
    <citation type="submission" date="2024-04" db="EMBL/GenBank/DDBJ databases">
        <title>Phyllosticta paracitricarpa is synonymous to the EU quarantine fungus P. citricarpa based on phylogenomic analyses.</title>
        <authorList>
            <consortium name="Lawrence Berkeley National Laboratory"/>
            <person name="Van Ingen-Buijs V.A."/>
            <person name="Van Westerhoven A.C."/>
            <person name="Haridas S."/>
            <person name="Skiadas P."/>
            <person name="Martin F."/>
            <person name="Groenewald J.Z."/>
            <person name="Crous P.W."/>
            <person name="Seidl M.F."/>
        </authorList>
    </citation>
    <scope>NUCLEOTIDE SEQUENCE [LARGE SCALE GENOMIC DNA]</scope>
    <source>
        <strain evidence="5 6">CBS 123371</strain>
    </source>
</reference>
<dbReference type="PANTHER" id="PTHR10938">
    <property type="entry name" value="TRANSLATION INITIATION FACTOR IF-3"/>
    <property type="match status" value="1"/>
</dbReference>
<accession>A0ABR1KUC1</accession>
<evidence type="ECO:0000256" key="1">
    <source>
        <dbReference type="ARBA" id="ARBA00005439"/>
    </source>
</evidence>
<keyword evidence="2" id="KW-0396">Initiation factor</keyword>
<dbReference type="Proteomes" id="UP001363622">
    <property type="component" value="Unassembled WGS sequence"/>
</dbReference>
<protein>
    <recommendedName>
        <fullName evidence="7">Translation initiation factor IF-3</fullName>
    </recommendedName>
</protein>
<dbReference type="SUPFAM" id="SSF55200">
    <property type="entry name" value="Translation initiation factor IF3, C-terminal domain"/>
    <property type="match status" value="1"/>
</dbReference>
<evidence type="ECO:0000313" key="5">
    <source>
        <dbReference type="EMBL" id="KAK7520610.1"/>
    </source>
</evidence>
<dbReference type="InterPro" id="IPR001288">
    <property type="entry name" value="Translation_initiation_fac_3"/>
</dbReference>
<organism evidence="5 6">
    <name type="scientific">Phyllosticta citriasiana</name>
    <dbReference type="NCBI Taxonomy" id="595635"/>
    <lineage>
        <taxon>Eukaryota</taxon>
        <taxon>Fungi</taxon>
        <taxon>Dikarya</taxon>
        <taxon>Ascomycota</taxon>
        <taxon>Pezizomycotina</taxon>
        <taxon>Dothideomycetes</taxon>
        <taxon>Dothideomycetes incertae sedis</taxon>
        <taxon>Botryosphaeriales</taxon>
        <taxon>Phyllostictaceae</taxon>
        <taxon>Phyllosticta</taxon>
    </lineage>
</organism>
<feature type="compositionally biased region" description="Basic and acidic residues" evidence="4">
    <location>
        <begin position="279"/>
        <end position="294"/>
    </location>
</feature>
<dbReference type="InterPro" id="IPR036788">
    <property type="entry name" value="T_IF-3_C_sf"/>
</dbReference>
<evidence type="ECO:0000256" key="2">
    <source>
        <dbReference type="ARBA" id="ARBA00022540"/>
    </source>
</evidence>